<dbReference type="PANTHER" id="PTHR48446">
    <property type="entry name" value="DNA-DIRECTED RNA POLYMERASE SUBUNIT BETA' N-TERMINAL SECTION"/>
    <property type="match status" value="1"/>
</dbReference>
<dbReference type="AlphaFoldDB" id="A0AAV3NM99"/>
<dbReference type="GO" id="GO:0006351">
    <property type="term" value="P:DNA-templated transcription"/>
    <property type="evidence" value="ECO:0007669"/>
    <property type="project" value="InterPro"/>
</dbReference>
<dbReference type="Gene3D" id="6.10.250.2940">
    <property type="match status" value="1"/>
</dbReference>
<dbReference type="SUPFAM" id="SSF64484">
    <property type="entry name" value="beta and beta-prime subunits of DNA dependent RNA-polymerase"/>
    <property type="match status" value="1"/>
</dbReference>
<evidence type="ECO:0000313" key="8">
    <source>
        <dbReference type="Proteomes" id="UP001454036"/>
    </source>
</evidence>
<dbReference type="InterPro" id="IPR007081">
    <property type="entry name" value="RNA_pol_Rpb1_5"/>
</dbReference>
<evidence type="ECO:0000256" key="4">
    <source>
        <dbReference type="ARBA" id="ARBA00022833"/>
    </source>
</evidence>
<dbReference type="InterPro" id="IPR015700">
    <property type="entry name" value="RPC1"/>
</dbReference>
<name>A0AAV3NM99_LITER</name>
<feature type="domain" description="RNA polymerase Rpb1" evidence="6">
    <location>
        <begin position="46"/>
        <end position="550"/>
    </location>
</feature>
<comment type="caution">
    <text evidence="7">The sequence shown here is derived from an EMBL/GenBank/DDBJ whole genome shotgun (WGS) entry which is preliminary data.</text>
</comment>
<evidence type="ECO:0000256" key="1">
    <source>
        <dbReference type="ARBA" id="ARBA00006460"/>
    </source>
</evidence>
<evidence type="ECO:0000256" key="5">
    <source>
        <dbReference type="ARBA" id="ARBA00022842"/>
    </source>
</evidence>
<evidence type="ECO:0000256" key="3">
    <source>
        <dbReference type="ARBA" id="ARBA00022723"/>
    </source>
</evidence>
<dbReference type="Proteomes" id="UP001454036">
    <property type="component" value="Unassembled WGS sequence"/>
</dbReference>
<comment type="similarity">
    <text evidence="1">Belongs to the RNA polymerase beta' chain family.</text>
</comment>
<proteinExistence type="inferred from homology"/>
<keyword evidence="5" id="KW-0460">Magnesium</keyword>
<protein>
    <recommendedName>
        <fullName evidence="2">DNA-directed RNA polymerase</fullName>
        <ecNumber evidence="2">2.7.7.6</ecNumber>
    </recommendedName>
</protein>
<dbReference type="Gene3D" id="1.10.150.390">
    <property type="match status" value="1"/>
</dbReference>
<dbReference type="GO" id="GO:0046872">
    <property type="term" value="F:metal ion binding"/>
    <property type="evidence" value="ECO:0007669"/>
    <property type="project" value="UniProtKB-KW"/>
</dbReference>
<dbReference type="FunFam" id="1.10.150.390:FF:000006">
    <property type="entry name" value="DNA-directed RNA polymerase subunit"/>
    <property type="match status" value="1"/>
</dbReference>
<dbReference type="GO" id="GO:0000428">
    <property type="term" value="C:DNA-directed RNA polymerase complex"/>
    <property type="evidence" value="ECO:0007669"/>
    <property type="project" value="UniProtKB-KW"/>
</dbReference>
<dbReference type="GO" id="GO:0003677">
    <property type="term" value="F:DNA binding"/>
    <property type="evidence" value="ECO:0007669"/>
    <property type="project" value="InterPro"/>
</dbReference>
<evidence type="ECO:0000256" key="2">
    <source>
        <dbReference type="ARBA" id="ARBA00012418"/>
    </source>
</evidence>
<dbReference type="EMBL" id="BAABME010000180">
    <property type="protein sequence ID" value="GAA0140425.1"/>
    <property type="molecule type" value="Genomic_DNA"/>
</dbReference>
<reference evidence="7 8" key="1">
    <citation type="submission" date="2024-01" db="EMBL/GenBank/DDBJ databases">
        <title>The complete chloroplast genome sequence of Lithospermum erythrorhizon: insights into the phylogenetic relationship among Boraginaceae species and the maternal lineages of purple gromwells.</title>
        <authorList>
            <person name="Okada T."/>
            <person name="Watanabe K."/>
        </authorList>
    </citation>
    <scope>NUCLEOTIDE SEQUENCE [LARGE SCALE GENOMIC DNA]</scope>
</reference>
<dbReference type="PANTHER" id="PTHR48446:SF1">
    <property type="entry name" value="DNA-DIRECTED RNA POLYMERASE SUBUNIT BETA' N-TERMINAL SECTION"/>
    <property type="match status" value="1"/>
</dbReference>
<organism evidence="7 8">
    <name type="scientific">Lithospermum erythrorhizon</name>
    <name type="common">Purple gromwell</name>
    <name type="synonym">Lithospermum officinale var. erythrorhizon</name>
    <dbReference type="NCBI Taxonomy" id="34254"/>
    <lineage>
        <taxon>Eukaryota</taxon>
        <taxon>Viridiplantae</taxon>
        <taxon>Streptophyta</taxon>
        <taxon>Embryophyta</taxon>
        <taxon>Tracheophyta</taxon>
        <taxon>Spermatophyta</taxon>
        <taxon>Magnoliopsida</taxon>
        <taxon>eudicotyledons</taxon>
        <taxon>Gunneridae</taxon>
        <taxon>Pentapetalae</taxon>
        <taxon>asterids</taxon>
        <taxon>lamiids</taxon>
        <taxon>Boraginales</taxon>
        <taxon>Boraginaceae</taxon>
        <taxon>Boraginoideae</taxon>
        <taxon>Lithospermeae</taxon>
        <taxon>Lithospermum</taxon>
    </lineage>
</organism>
<keyword evidence="7" id="KW-0240">DNA-directed RNA polymerase</keyword>
<dbReference type="Gene3D" id="6.20.50.80">
    <property type="match status" value="1"/>
</dbReference>
<evidence type="ECO:0000259" key="6">
    <source>
        <dbReference type="Pfam" id="PF04998"/>
    </source>
</evidence>
<evidence type="ECO:0000313" key="7">
    <source>
        <dbReference type="EMBL" id="GAA0140425.1"/>
    </source>
</evidence>
<dbReference type="Pfam" id="PF04998">
    <property type="entry name" value="RNA_pol_Rpb1_5"/>
    <property type="match status" value="1"/>
</dbReference>
<sequence length="615" mass="68468">MRWSIHVGDSSFYKDFVEITIHILITFVFHLLVQAKGFVQNSFYTGLSAVEFFFHTMGGREGLVDTAVKTADTGYMSRRLMKTLEDLYIHYDNTVRNASSCIIQFMYGDDGMDPSQMEAKDGQPLNFDRLLMKAKATCPAIEQKSMSTDEIYQKTLEVLVDHGIVSEGEENNKVPQLAEQKSFGQSLLEFVCKKMKSLEETQKRLKLDGEEDADACLESDENVALNASGLTSKQLEVFLRTCLARYNSKKIESGTAIGAIGAQSIGEPGTQMTLKTFHFAGVASMNVTLGVPRIKEIIDASKDIKTPIIDAKLERNNDDAKSAIVVKGRIEKTLLGQVAKSVKIVMSSRRASIVVTLDMKVIQASLLSIDAYSVKQSILQTKGLKLKEKEKENEKDKAKGQVKVLNTSKLEVIPFVDKKNLHFELHSLKNRLPTVVVKGINTVERVVISNEKEHKERCQLFVEGTGLLAVMGTEGIDGSKTISNNIQEVYRTLGIEVARRLIIDEIKKIVEAYGITIDIRHMMLLAEIMTYKGEILGITRFGMQKMKESVLMLASFEKTADHLFNASVNGRVDKIEGVSECIIMGIPMQFGTGLLKVRQSMPPVELKYGPDPIIS</sequence>
<accession>A0AAV3NM99</accession>
<keyword evidence="3" id="KW-0479">Metal-binding</keyword>
<keyword evidence="8" id="KW-1185">Reference proteome</keyword>
<keyword evidence="4" id="KW-0862">Zinc</keyword>
<gene>
    <name evidence="7" type="ORF">LIER_01776</name>
</gene>
<dbReference type="CDD" id="cd02736">
    <property type="entry name" value="RNAP_III_Rpc1_C"/>
    <property type="match status" value="1"/>
</dbReference>
<dbReference type="GO" id="GO:0003899">
    <property type="term" value="F:DNA-directed RNA polymerase activity"/>
    <property type="evidence" value="ECO:0007669"/>
    <property type="project" value="UniProtKB-EC"/>
</dbReference>
<keyword evidence="7" id="KW-0804">Transcription</keyword>
<dbReference type="EC" id="2.7.7.6" evidence="2"/>
<dbReference type="InterPro" id="IPR035698">
    <property type="entry name" value="RNAP_III_Rpc1_C"/>
</dbReference>